<evidence type="ECO:0000256" key="9">
    <source>
        <dbReference type="ARBA" id="ARBA00022777"/>
    </source>
</evidence>
<keyword evidence="7 15" id="KW-0548">Nucleotidyltransferase</keyword>
<dbReference type="Pfam" id="PF06574">
    <property type="entry name" value="FAD_syn"/>
    <property type="match status" value="1"/>
</dbReference>
<keyword evidence="12" id="KW-0511">Multifunctional enzyme</keyword>
<reference evidence="17 18" key="1">
    <citation type="submission" date="2022-03" db="EMBL/GenBank/DDBJ databases">
        <title>Novel taxa within the pig intestine.</title>
        <authorList>
            <person name="Wylensek D."/>
            <person name="Bishof K."/>
            <person name="Afrizal A."/>
            <person name="Clavel T."/>
        </authorList>
    </citation>
    <scope>NUCLEOTIDE SEQUENCE [LARGE SCALE GENOMIC DNA]</scope>
    <source>
        <strain evidence="17 18">CLA-KB-P133</strain>
    </source>
</reference>
<dbReference type="InterPro" id="IPR015864">
    <property type="entry name" value="FAD_synthase"/>
</dbReference>
<evidence type="ECO:0000256" key="14">
    <source>
        <dbReference type="ARBA" id="ARBA00049494"/>
    </source>
</evidence>
<sequence length="307" mass="35136">MRIIRVSLSNLKRSRTPMCACIGYFDGLHKGHQKLLSETVAMAKRHNCETGMITFDPDPWVVIKGMQHVRHISTMRQRMNLAVKLGMDNIILLEFTREMSELSPQDFIDKVLGSLNLQGLVCGFDFHFAYKGTGDTEFLKAHVPYEVEVVPPVEDEHGKISSTRISQCITEGRMEEAKRMLGYPFAIEGKVVHGRHRGTGMGFPTANVEFDDEYLLPKTGVYAGIATVGRKSYEAMINLGRNPTFNDIDHLSLEAYLLDFSGDLYDRHISLAFLKYIRPEVRFQNKNNLIMQLEQDLRDIRDYFDHE</sequence>
<proteinExistence type="inferred from homology"/>
<evidence type="ECO:0000256" key="10">
    <source>
        <dbReference type="ARBA" id="ARBA00022827"/>
    </source>
</evidence>
<dbReference type="SUPFAM" id="SSF52374">
    <property type="entry name" value="Nucleotidylyl transferase"/>
    <property type="match status" value="1"/>
</dbReference>
<evidence type="ECO:0000256" key="7">
    <source>
        <dbReference type="ARBA" id="ARBA00022695"/>
    </source>
</evidence>
<dbReference type="NCBIfam" id="TIGR00083">
    <property type="entry name" value="ribF"/>
    <property type="match status" value="1"/>
</dbReference>
<dbReference type="NCBIfam" id="NF004162">
    <property type="entry name" value="PRK05627.1-5"/>
    <property type="match status" value="1"/>
</dbReference>
<dbReference type="InterPro" id="IPR023465">
    <property type="entry name" value="Riboflavin_kinase_dom_sf"/>
</dbReference>
<dbReference type="FunFam" id="3.40.50.620:FF:000021">
    <property type="entry name" value="Riboflavin biosynthesis protein"/>
    <property type="match status" value="1"/>
</dbReference>
<accession>A0AB35U6B2</accession>
<keyword evidence="5 15" id="KW-0288">FMN</keyword>
<gene>
    <name evidence="17" type="ORF">MOZ60_09260</name>
</gene>
<comment type="pathway">
    <text evidence="2 15">Cofactor biosynthesis; FAD biosynthesis; FAD from FMN: step 1/1.</text>
</comment>
<dbReference type="InterPro" id="IPR015865">
    <property type="entry name" value="Riboflavin_kinase_bac/euk"/>
</dbReference>
<comment type="function">
    <text evidence="1">Catalyzes the phosphorylation of riboflavin to FMN followed by the adenylation of FMN to FAD.</text>
</comment>
<keyword evidence="4 15" id="KW-0285">Flavoprotein</keyword>
<dbReference type="InterPro" id="IPR002606">
    <property type="entry name" value="Riboflavin_kinase_bac"/>
</dbReference>
<dbReference type="Gene3D" id="3.40.50.620">
    <property type="entry name" value="HUPs"/>
    <property type="match status" value="1"/>
</dbReference>
<dbReference type="InterPro" id="IPR023468">
    <property type="entry name" value="Riboflavin_kinase"/>
</dbReference>
<evidence type="ECO:0000256" key="3">
    <source>
        <dbReference type="ARBA" id="ARBA00005201"/>
    </source>
</evidence>
<dbReference type="GO" id="GO:0003919">
    <property type="term" value="F:FMN adenylyltransferase activity"/>
    <property type="evidence" value="ECO:0007669"/>
    <property type="project" value="UniProtKB-UniRule"/>
</dbReference>
<comment type="pathway">
    <text evidence="3 15">Cofactor biosynthesis; FMN biosynthesis; FMN from riboflavin (ATP route): step 1/1.</text>
</comment>
<dbReference type="GO" id="GO:0008531">
    <property type="term" value="F:riboflavin kinase activity"/>
    <property type="evidence" value="ECO:0007669"/>
    <property type="project" value="UniProtKB-UniRule"/>
</dbReference>
<evidence type="ECO:0000256" key="12">
    <source>
        <dbReference type="ARBA" id="ARBA00023268"/>
    </source>
</evidence>
<feature type="domain" description="Riboflavin kinase" evidence="16">
    <location>
        <begin position="180"/>
        <end position="305"/>
    </location>
</feature>
<protein>
    <recommendedName>
        <fullName evidence="15">Riboflavin biosynthesis protein</fullName>
    </recommendedName>
    <domain>
        <recommendedName>
            <fullName evidence="15">Riboflavin kinase</fullName>
            <ecNumber evidence="15">2.7.1.26</ecNumber>
        </recommendedName>
        <alternativeName>
            <fullName evidence="15">Flavokinase</fullName>
        </alternativeName>
    </domain>
    <domain>
        <recommendedName>
            <fullName evidence="15">FMN adenylyltransferase</fullName>
            <ecNumber evidence="15">2.7.7.2</ecNumber>
        </recommendedName>
        <alternativeName>
            <fullName evidence="15">FAD pyrophosphorylase</fullName>
        </alternativeName>
        <alternativeName>
            <fullName evidence="15">FAD synthase</fullName>
        </alternativeName>
    </domain>
</protein>
<evidence type="ECO:0000256" key="4">
    <source>
        <dbReference type="ARBA" id="ARBA00022630"/>
    </source>
</evidence>
<dbReference type="CDD" id="cd02064">
    <property type="entry name" value="FAD_synthetase_N"/>
    <property type="match status" value="1"/>
</dbReference>
<dbReference type="SMART" id="SM00904">
    <property type="entry name" value="Flavokinase"/>
    <property type="match status" value="1"/>
</dbReference>
<dbReference type="AlphaFoldDB" id="A0AB35U6B2"/>
<evidence type="ECO:0000256" key="6">
    <source>
        <dbReference type="ARBA" id="ARBA00022679"/>
    </source>
</evidence>
<comment type="catalytic activity">
    <reaction evidence="13 15">
        <text>riboflavin + ATP = FMN + ADP + H(+)</text>
        <dbReference type="Rhea" id="RHEA:14357"/>
        <dbReference type="ChEBI" id="CHEBI:15378"/>
        <dbReference type="ChEBI" id="CHEBI:30616"/>
        <dbReference type="ChEBI" id="CHEBI:57986"/>
        <dbReference type="ChEBI" id="CHEBI:58210"/>
        <dbReference type="ChEBI" id="CHEBI:456216"/>
        <dbReference type="EC" id="2.7.1.26"/>
    </reaction>
</comment>
<evidence type="ECO:0000256" key="11">
    <source>
        <dbReference type="ARBA" id="ARBA00022840"/>
    </source>
</evidence>
<dbReference type="GO" id="GO:0009231">
    <property type="term" value="P:riboflavin biosynthetic process"/>
    <property type="evidence" value="ECO:0007669"/>
    <property type="project" value="InterPro"/>
</dbReference>
<comment type="catalytic activity">
    <reaction evidence="14 15">
        <text>FMN + ATP + H(+) = FAD + diphosphate</text>
        <dbReference type="Rhea" id="RHEA:17237"/>
        <dbReference type="ChEBI" id="CHEBI:15378"/>
        <dbReference type="ChEBI" id="CHEBI:30616"/>
        <dbReference type="ChEBI" id="CHEBI:33019"/>
        <dbReference type="ChEBI" id="CHEBI:57692"/>
        <dbReference type="ChEBI" id="CHEBI:58210"/>
        <dbReference type="EC" id="2.7.7.2"/>
    </reaction>
</comment>
<dbReference type="SUPFAM" id="SSF82114">
    <property type="entry name" value="Riboflavin kinase-like"/>
    <property type="match status" value="1"/>
</dbReference>
<name>A0AB35U6B2_9FIRM</name>
<dbReference type="EC" id="2.7.7.2" evidence="15"/>
<keyword evidence="9 15" id="KW-0418">Kinase</keyword>
<evidence type="ECO:0000256" key="5">
    <source>
        <dbReference type="ARBA" id="ARBA00022643"/>
    </source>
</evidence>
<keyword evidence="10 15" id="KW-0274">FAD</keyword>
<comment type="similarity">
    <text evidence="15">Belongs to the ribF family.</text>
</comment>
<dbReference type="EMBL" id="JALBUR010000029">
    <property type="protein sequence ID" value="MDX8420281.1"/>
    <property type="molecule type" value="Genomic_DNA"/>
</dbReference>
<dbReference type="GO" id="GO:0005524">
    <property type="term" value="F:ATP binding"/>
    <property type="evidence" value="ECO:0007669"/>
    <property type="project" value="UniProtKB-UniRule"/>
</dbReference>
<evidence type="ECO:0000313" key="17">
    <source>
        <dbReference type="EMBL" id="MDX8420281.1"/>
    </source>
</evidence>
<evidence type="ECO:0000256" key="15">
    <source>
        <dbReference type="PIRNR" id="PIRNR004491"/>
    </source>
</evidence>
<dbReference type="Gene3D" id="2.40.30.30">
    <property type="entry name" value="Riboflavin kinase-like"/>
    <property type="match status" value="1"/>
</dbReference>
<dbReference type="PANTHER" id="PTHR22749:SF6">
    <property type="entry name" value="RIBOFLAVIN KINASE"/>
    <property type="match status" value="1"/>
</dbReference>
<evidence type="ECO:0000259" key="16">
    <source>
        <dbReference type="SMART" id="SM00904"/>
    </source>
</evidence>
<evidence type="ECO:0000256" key="2">
    <source>
        <dbReference type="ARBA" id="ARBA00004726"/>
    </source>
</evidence>
<organism evidence="17 18">
    <name type="scientific">Grylomicrobium aquisgranensis</name>
    <dbReference type="NCBI Taxonomy" id="2926318"/>
    <lineage>
        <taxon>Bacteria</taxon>
        <taxon>Bacillati</taxon>
        <taxon>Bacillota</taxon>
        <taxon>Erysipelotrichia</taxon>
        <taxon>Erysipelotrichales</taxon>
        <taxon>Erysipelotrichaceae</taxon>
        <taxon>Grylomicrobium</taxon>
    </lineage>
</organism>
<keyword evidence="18" id="KW-1185">Reference proteome</keyword>
<evidence type="ECO:0000256" key="1">
    <source>
        <dbReference type="ARBA" id="ARBA00002121"/>
    </source>
</evidence>
<keyword evidence="8 15" id="KW-0547">Nucleotide-binding</keyword>
<dbReference type="Proteomes" id="UP001286174">
    <property type="component" value="Unassembled WGS sequence"/>
</dbReference>
<dbReference type="EC" id="2.7.1.26" evidence="15"/>
<dbReference type="PANTHER" id="PTHR22749">
    <property type="entry name" value="RIBOFLAVIN KINASE/FMN ADENYLYLTRANSFERASE"/>
    <property type="match status" value="1"/>
</dbReference>
<dbReference type="Pfam" id="PF01687">
    <property type="entry name" value="Flavokinase"/>
    <property type="match status" value="1"/>
</dbReference>
<dbReference type="GO" id="GO:0006747">
    <property type="term" value="P:FAD biosynthetic process"/>
    <property type="evidence" value="ECO:0007669"/>
    <property type="project" value="UniProtKB-UniRule"/>
</dbReference>
<dbReference type="PIRSF" id="PIRSF004491">
    <property type="entry name" value="FAD_Synth"/>
    <property type="match status" value="1"/>
</dbReference>
<dbReference type="InterPro" id="IPR014729">
    <property type="entry name" value="Rossmann-like_a/b/a_fold"/>
</dbReference>
<keyword evidence="11 15" id="KW-0067">ATP-binding</keyword>
<keyword evidence="6 15" id="KW-0808">Transferase</keyword>
<dbReference type="FunFam" id="2.40.30.30:FF:000003">
    <property type="entry name" value="Riboflavin biosynthesis protein"/>
    <property type="match status" value="1"/>
</dbReference>
<dbReference type="GO" id="GO:0009398">
    <property type="term" value="P:FMN biosynthetic process"/>
    <property type="evidence" value="ECO:0007669"/>
    <property type="project" value="UniProtKB-UniRule"/>
</dbReference>
<evidence type="ECO:0000313" key="18">
    <source>
        <dbReference type="Proteomes" id="UP001286174"/>
    </source>
</evidence>
<evidence type="ECO:0000256" key="13">
    <source>
        <dbReference type="ARBA" id="ARBA00047880"/>
    </source>
</evidence>
<dbReference type="RefSeq" id="WP_108775726.1">
    <property type="nucleotide sequence ID" value="NZ_JALBUR010000029.1"/>
</dbReference>
<comment type="caution">
    <text evidence="17">The sequence shown here is derived from an EMBL/GenBank/DDBJ whole genome shotgun (WGS) entry which is preliminary data.</text>
</comment>
<evidence type="ECO:0000256" key="8">
    <source>
        <dbReference type="ARBA" id="ARBA00022741"/>
    </source>
</evidence>